<keyword evidence="3" id="KW-0645">Protease</keyword>
<evidence type="ECO:0000259" key="4">
    <source>
        <dbReference type="Pfam" id="PF00656"/>
    </source>
</evidence>
<evidence type="ECO:0000313" key="5">
    <source>
        <dbReference type="EMBL" id="KIJ25340.1"/>
    </source>
</evidence>
<dbReference type="GO" id="GO:0006508">
    <property type="term" value="P:proteolysis"/>
    <property type="evidence" value="ECO:0007669"/>
    <property type="project" value="InterPro"/>
</dbReference>
<dbReference type="Proteomes" id="UP000054279">
    <property type="component" value="Unassembled WGS sequence"/>
</dbReference>
<keyword evidence="6" id="KW-1185">Reference proteome</keyword>
<dbReference type="PANTHER" id="PTHR48104">
    <property type="entry name" value="METACASPASE-4"/>
    <property type="match status" value="1"/>
</dbReference>
<dbReference type="HOGENOM" id="CLU_029389_6_1_1"/>
<dbReference type="GO" id="GO:0004197">
    <property type="term" value="F:cysteine-type endopeptidase activity"/>
    <property type="evidence" value="ECO:0007669"/>
    <property type="project" value="InterPro"/>
</dbReference>
<evidence type="ECO:0000313" key="6">
    <source>
        <dbReference type="Proteomes" id="UP000054279"/>
    </source>
</evidence>
<gene>
    <name evidence="5" type="ORF">M422DRAFT_273717</name>
</gene>
<keyword evidence="3" id="KW-0788">Thiol protease</keyword>
<dbReference type="InterPro" id="IPR050452">
    <property type="entry name" value="Metacaspase"/>
</dbReference>
<name>A0A0C9UJC2_SPHS4</name>
<dbReference type="EMBL" id="KN837420">
    <property type="protein sequence ID" value="KIJ25340.1"/>
    <property type="molecule type" value="Genomic_DNA"/>
</dbReference>
<keyword evidence="2" id="KW-0053">Apoptosis</keyword>
<reference evidence="5 6" key="1">
    <citation type="submission" date="2014-06" db="EMBL/GenBank/DDBJ databases">
        <title>Evolutionary Origins and Diversification of the Mycorrhizal Mutualists.</title>
        <authorList>
            <consortium name="DOE Joint Genome Institute"/>
            <consortium name="Mycorrhizal Genomics Consortium"/>
            <person name="Kohler A."/>
            <person name="Kuo A."/>
            <person name="Nagy L.G."/>
            <person name="Floudas D."/>
            <person name="Copeland A."/>
            <person name="Barry K.W."/>
            <person name="Cichocki N."/>
            <person name="Veneault-Fourrey C."/>
            <person name="LaButti K."/>
            <person name="Lindquist E.A."/>
            <person name="Lipzen A."/>
            <person name="Lundell T."/>
            <person name="Morin E."/>
            <person name="Murat C."/>
            <person name="Riley R."/>
            <person name="Ohm R."/>
            <person name="Sun H."/>
            <person name="Tunlid A."/>
            <person name="Henrissat B."/>
            <person name="Grigoriev I.V."/>
            <person name="Hibbett D.S."/>
            <person name="Martin F."/>
        </authorList>
    </citation>
    <scope>NUCLEOTIDE SEQUENCE [LARGE SCALE GENOMIC DNA]</scope>
    <source>
        <strain evidence="5 6">SS14</strain>
    </source>
</reference>
<dbReference type="AlphaFoldDB" id="A0A0C9UJC2"/>
<keyword evidence="3" id="KW-0378">Hydrolase</keyword>
<dbReference type="Gene3D" id="3.40.50.1460">
    <property type="match status" value="1"/>
</dbReference>
<dbReference type="GO" id="GO:0006915">
    <property type="term" value="P:apoptotic process"/>
    <property type="evidence" value="ECO:0007669"/>
    <property type="project" value="UniProtKB-KW"/>
</dbReference>
<dbReference type="Pfam" id="PF00656">
    <property type="entry name" value="Peptidase_C14"/>
    <property type="match status" value="1"/>
</dbReference>
<dbReference type="InterPro" id="IPR029030">
    <property type="entry name" value="Caspase-like_dom_sf"/>
</dbReference>
<feature type="domain" description="Peptidase C14 caspase" evidence="4">
    <location>
        <begin position="10"/>
        <end position="310"/>
    </location>
</feature>
<protein>
    <recommendedName>
        <fullName evidence="4">Peptidase C14 caspase domain-containing protein</fullName>
    </recommendedName>
</protein>
<dbReference type="OrthoDB" id="3223806at2759"/>
<accession>A0A0C9UJC2</accession>
<evidence type="ECO:0000256" key="3">
    <source>
        <dbReference type="ARBA" id="ARBA00022807"/>
    </source>
</evidence>
<dbReference type="InterPro" id="IPR011600">
    <property type="entry name" value="Pept_C14_caspase"/>
</dbReference>
<dbReference type="SUPFAM" id="SSF52129">
    <property type="entry name" value="Caspase-like"/>
    <property type="match status" value="1"/>
</dbReference>
<organism evidence="5 6">
    <name type="scientific">Sphaerobolus stellatus (strain SS14)</name>
    <dbReference type="NCBI Taxonomy" id="990650"/>
    <lineage>
        <taxon>Eukaryota</taxon>
        <taxon>Fungi</taxon>
        <taxon>Dikarya</taxon>
        <taxon>Basidiomycota</taxon>
        <taxon>Agaricomycotina</taxon>
        <taxon>Agaricomycetes</taxon>
        <taxon>Phallomycetidae</taxon>
        <taxon>Geastrales</taxon>
        <taxon>Sphaerobolaceae</taxon>
        <taxon>Sphaerobolus</taxon>
    </lineage>
</organism>
<comment type="similarity">
    <text evidence="1">Belongs to the peptidase C14B family.</text>
</comment>
<proteinExistence type="inferred from homology"/>
<dbReference type="PANTHER" id="PTHR48104:SF30">
    <property type="entry name" value="METACASPASE-1"/>
    <property type="match status" value="1"/>
</dbReference>
<dbReference type="GO" id="GO:0005737">
    <property type="term" value="C:cytoplasm"/>
    <property type="evidence" value="ECO:0007669"/>
    <property type="project" value="TreeGrafter"/>
</dbReference>
<sequence length="347" mass="39018">MPSLPSTFNRKALCIGIEYRNAKNALPGAHEDCQAVAKVLRDKFGYEVTTLMDDGKGSSPTRDNILCAIRDLVADAQSGDRIFLHYSGHGGQIENTNGTESDGQDEVLIPIDPTITLEQWNSWDPCDDKRVGWRESIIVDDELHKLLKDSIPQGCHFNALFDSCNAGTALDLAYNLRFKEQGVITCACPNCLDLELDREQSLSPTETLTYQWPPADFGKCLTSISPMQITFKDLLTVNERCKDTTVMLTQQPPPERDISLWAACRDGTRAWGTRSGGLFVKTFVKILWTCDVSTITLHRLLCTTDHFLREKAIKPHMNTLVDDPYDQLQYFQYSSFSRPMLDAPIMI</sequence>
<evidence type="ECO:0000256" key="2">
    <source>
        <dbReference type="ARBA" id="ARBA00022703"/>
    </source>
</evidence>
<evidence type="ECO:0000256" key="1">
    <source>
        <dbReference type="ARBA" id="ARBA00009005"/>
    </source>
</evidence>